<keyword evidence="3" id="KW-1185">Reference proteome</keyword>
<organism evidence="2 3">
    <name type="scientific">Brassica napus</name>
    <name type="common">Rape</name>
    <dbReference type="NCBI Taxonomy" id="3708"/>
    <lineage>
        <taxon>Eukaryota</taxon>
        <taxon>Viridiplantae</taxon>
        <taxon>Streptophyta</taxon>
        <taxon>Embryophyta</taxon>
        <taxon>Tracheophyta</taxon>
        <taxon>Spermatophyta</taxon>
        <taxon>Magnoliopsida</taxon>
        <taxon>eudicotyledons</taxon>
        <taxon>Gunneridae</taxon>
        <taxon>Pentapetalae</taxon>
        <taxon>rosids</taxon>
        <taxon>malvids</taxon>
        <taxon>Brassicales</taxon>
        <taxon>Brassicaceae</taxon>
        <taxon>Brassiceae</taxon>
        <taxon>Brassica</taxon>
    </lineage>
</organism>
<reference evidence="2 3" key="1">
    <citation type="journal article" date="2014" name="Science">
        <title>Plant genetics. Early allopolyploid evolution in the post-Neolithic Brassica napus oilseed genome.</title>
        <authorList>
            <person name="Chalhoub B."/>
            <person name="Denoeud F."/>
            <person name="Liu S."/>
            <person name="Parkin I.A."/>
            <person name="Tang H."/>
            <person name="Wang X."/>
            <person name="Chiquet J."/>
            <person name="Belcram H."/>
            <person name="Tong C."/>
            <person name="Samans B."/>
            <person name="Correa M."/>
            <person name="Da Silva C."/>
            <person name="Just J."/>
            <person name="Falentin C."/>
            <person name="Koh C.S."/>
            <person name="Le Clainche I."/>
            <person name="Bernard M."/>
            <person name="Bento P."/>
            <person name="Noel B."/>
            <person name="Labadie K."/>
            <person name="Alberti A."/>
            <person name="Charles M."/>
            <person name="Arnaud D."/>
            <person name="Guo H."/>
            <person name="Daviaud C."/>
            <person name="Alamery S."/>
            <person name="Jabbari K."/>
            <person name="Zhao M."/>
            <person name="Edger P.P."/>
            <person name="Chelaifa H."/>
            <person name="Tack D."/>
            <person name="Lassalle G."/>
            <person name="Mestiri I."/>
            <person name="Schnel N."/>
            <person name="Le Paslier M.C."/>
            <person name="Fan G."/>
            <person name="Renault V."/>
            <person name="Bayer P.E."/>
            <person name="Golicz A.A."/>
            <person name="Manoli S."/>
            <person name="Lee T.H."/>
            <person name="Thi V.H."/>
            <person name="Chalabi S."/>
            <person name="Hu Q."/>
            <person name="Fan C."/>
            <person name="Tollenaere R."/>
            <person name="Lu Y."/>
            <person name="Battail C."/>
            <person name="Shen J."/>
            <person name="Sidebottom C.H."/>
            <person name="Wang X."/>
            <person name="Canaguier A."/>
            <person name="Chauveau A."/>
            <person name="Berard A."/>
            <person name="Deniot G."/>
            <person name="Guan M."/>
            <person name="Liu Z."/>
            <person name="Sun F."/>
            <person name="Lim Y.P."/>
            <person name="Lyons E."/>
            <person name="Town C.D."/>
            <person name="Bancroft I."/>
            <person name="Wang X."/>
            <person name="Meng J."/>
            <person name="Ma J."/>
            <person name="Pires J.C."/>
            <person name="King G.J."/>
            <person name="Brunel D."/>
            <person name="Delourme R."/>
            <person name="Renard M."/>
            <person name="Aury J.M."/>
            <person name="Adams K.L."/>
            <person name="Batley J."/>
            <person name="Snowdon R.J."/>
            <person name="Tost J."/>
            <person name="Edwards D."/>
            <person name="Zhou Y."/>
            <person name="Hua W."/>
            <person name="Sharpe A.G."/>
            <person name="Paterson A.H."/>
            <person name="Guan C."/>
            <person name="Wincker P."/>
        </authorList>
    </citation>
    <scope>NUCLEOTIDE SEQUENCE [LARGE SCALE GENOMIC DNA]</scope>
    <source>
        <strain evidence="3">cv. Darmor-bzh</strain>
    </source>
</reference>
<feature type="compositionally biased region" description="Basic residues" evidence="1">
    <location>
        <begin position="37"/>
        <end position="55"/>
    </location>
</feature>
<proteinExistence type="predicted"/>
<dbReference type="Proteomes" id="UP000028999">
    <property type="component" value="Unassembled WGS sequence"/>
</dbReference>
<name>A0A078I867_BRANA</name>
<evidence type="ECO:0000313" key="3">
    <source>
        <dbReference type="Proteomes" id="UP000028999"/>
    </source>
</evidence>
<dbReference type="PaxDb" id="3708-A0A078I867"/>
<evidence type="ECO:0000313" key="2">
    <source>
        <dbReference type="EMBL" id="CDY46297.1"/>
    </source>
</evidence>
<dbReference type="EMBL" id="LK032660">
    <property type="protein sequence ID" value="CDY46297.1"/>
    <property type="molecule type" value="Genomic_DNA"/>
</dbReference>
<feature type="compositionally biased region" description="Basic and acidic residues" evidence="1">
    <location>
        <begin position="1"/>
        <end position="17"/>
    </location>
</feature>
<protein>
    <submittedName>
        <fullName evidence="2">BnaA07g02040D protein</fullName>
    </submittedName>
</protein>
<dbReference type="Gramene" id="CDY46297">
    <property type="protein sequence ID" value="CDY46297"/>
    <property type="gene ID" value="GSBRNA2T00083684001"/>
</dbReference>
<gene>
    <name evidence="2" type="primary">BnaA07g02040D</name>
    <name evidence="2" type="ORF">GSBRNA2T00083684001</name>
</gene>
<sequence length="55" mass="6533">MEVREKKNDKWEMERQKSSANHQPQIIVFLRTLAPKPQKKRTHHHKKRVKSGSGS</sequence>
<feature type="region of interest" description="Disordered" evidence="1">
    <location>
        <begin position="1"/>
        <end position="55"/>
    </location>
</feature>
<dbReference type="AlphaFoldDB" id="A0A078I867"/>
<accession>A0A078I867</accession>
<evidence type="ECO:0000256" key="1">
    <source>
        <dbReference type="SAM" id="MobiDB-lite"/>
    </source>
</evidence>